<dbReference type="InterPro" id="IPR014031">
    <property type="entry name" value="Ketoacyl_synth_C"/>
</dbReference>
<dbReference type="InterPro" id="IPR052568">
    <property type="entry name" value="PKS-FAS_Synthase"/>
</dbReference>
<keyword evidence="3" id="KW-1185">Reference proteome</keyword>
<dbReference type="GO" id="GO:0016746">
    <property type="term" value="F:acyltransferase activity"/>
    <property type="evidence" value="ECO:0007669"/>
    <property type="project" value="InterPro"/>
</dbReference>
<dbReference type="SMART" id="SM00827">
    <property type="entry name" value="PKS_AT"/>
    <property type="match status" value="1"/>
</dbReference>
<dbReference type="SUPFAM" id="SSF52151">
    <property type="entry name" value="FabD/lysophospholipase-like"/>
    <property type="match status" value="1"/>
</dbReference>
<dbReference type="EMBL" id="LS483250">
    <property type="protein sequence ID" value="SQD77119.1"/>
    <property type="molecule type" value="Genomic_DNA"/>
</dbReference>
<dbReference type="PANTHER" id="PTHR43074">
    <property type="entry name" value="OMEGA-3 POLYUNSATURATED FATTY ACID SYNTHASE PFAB-RELATED"/>
    <property type="match status" value="1"/>
</dbReference>
<evidence type="ECO:0000313" key="2">
    <source>
        <dbReference type="EMBL" id="SQD77119.1"/>
    </source>
</evidence>
<name>A0A330LKH0_9GAMM</name>
<accession>A0A330LKH0</accession>
<dbReference type="InterPro" id="IPR016035">
    <property type="entry name" value="Acyl_Trfase/lysoPLipase"/>
</dbReference>
<feature type="domain" description="Malonyl-CoA:ACP transacylase (MAT)" evidence="1">
    <location>
        <begin position="514"/>
        <end position="848"/>
    </location>
</feature>
<organism evidence="2 3">
    <name type="scientific">Moritella yayanosii</name>
    <dbReference type="NCBI Taxonomy" id="69539"/>
    <lineage>
        <taxon>Bacteria</taxon>
        <taxon>Pseudomonadati</taxon>
        <taxon>Pseudomonadota</taxon>
        <taxon>Gammaproteobacteria</taxon>
        <taxon>Alteromonadales</taxon>
        <taxon>Moritellaceae</taxon>
        <taxon>Moritella</taxon>
    </lineage>
</organism>
<dbReference type="AlphaFoldDB" id="A0A330LKH0"/>
<dbReference type="SUPFAM" id="SSF53901">
    <property type="entry name" value="Thiolase-like"/>
    <property type="match status" value="1"/>
</dbReference>
<dbReference type="InterPro" id="IPR001227">
    <property type="entry name" value="Ac_transferase_dom_sf"/>
</dbReference>
<dbReference type="Gene3D" id="3.30.70.3290">
    <property type="match status" value="1"/>
</dbReference>
<dbReference type="KEGG" id="mya:MORIYA_0641"/>
<dbReference type="Pfam" id="PF02801">
    <property type="entry name" value="Ketoacyl-synt_C"/>
    <property type="match status" value="1"/>
</dbReference>
<dbReference type="NCBIfam" id="TIGR02816">
    <property type="entry name" value="pfaB_fam"/>
    <property type="match status" value="1"/>
</dbReference>
<dbReference type="PANTHER" id="PTHR43074:SF1">
    <property type="entry name" value="BETA-KETOACYL SYNTHASE FAMILY PROTEIN-RELATED"/>
    <property type="match status" value="1"/>
</dbReference>
<protein>
    <submittedName>
        <fullName evidence="2">Putative Omega-3 polyunsaturated fatty acid synthase PfaB</fullName>
    </submittedName>
</protein>
<proteinExistence type="predicted"/>
<gene>
    <name evidence="2" type="ORF">MORIYA_0641</name>
</gene>
<evidence type="ECO:0000259" key="1">
    <source>
        <dbReference type="SMART" id="SM00827"/>
    </source>
</evidence>
<dbReference type="OrthoDB" id="499075at2"/>
<sequence length="887" mass="95871">MTELAVIGMDAKFSGQDNIDRVERAFYLGANVGNSIGTSGMNTAEEPQSISATVLTSVALLAETNQLNMANIAVLIIADVNNCADDQLVQQVAQQCASCVVITDLGQALKQATDLVNNQDCAVAVIGINSASAVGHDCVKVDSANSDSVNSDTAEAPVATISFDETFSGYASVAGFASLLISSTDFAGVNQCYIYACIKGFAQLAVNSQLSSENTELNVENIANTVSLALQQAQITTQQVGLLEVTADSKAGVALSESQGLMSAYSHTQTLHTALSCARSVTGEDRYFSQVAGLLKAVISLHQRYIPAIKDWQQPIQTQMSEWQRSPFYMPVDARPWFPNADGSAHVAAYSCVTRPLLSNNALSESALEYGYCHVILQENKVKIAGQVHPVSDVRSNGFFASSDLALVIVQGNDEAQLRSELETIAGQLNKSDIKQIAADCFARTDTNKVYSAVLIAETTEELSKEITLAFVGISSVFNDANVSEWKTPKGSYFTGQPANRGANNNVQGGVAFLYPGIGATYVGLGRELFHLFPQIFQPVAALADDIGASLKDTLLNPRSITRHSFKQLKQLDLDLRGNLANIAEAGVGFACVFTKVFEEVFAVKADFAAGYSMGEVSMYAALGCWQQPGLMSARLAQSNTFNHQLCGELRTLRQHWGLPDVANGTFEQIWETYTIKATIEQVEIAAADEDRVYCTIINTPDSLLLAGYPEACQRVIKKLGKRAMALNMANAIHSAPAYAEYDHMVELYHMDVTARINTKMYSSSCYLPIPQRSKAISHSIAKCLCDVVDFPRLVNTLHDKGARVFIEMGPGRSLCSWVDKILLSDKNKHDEQQDSRHVSVPVNAKGTSDELTYIRAIAKLVSHGVNLNLDSLFNGSILVKAGRLNC</sequence>
<dbReference type="RefSeq" id="WP_112712600.1">
    <property type="nucleotide sequence ID" value="NZ_LS483250.1"/>
</dbReference>
<reference evidence="3" key="1">
    <citation type="submission" date="2018-05" db="EMBL/GenBank/DDBJ databases">
        <authorList>
            <person name="Cea G.-C."/>
            <person name="William W."/>
        </authorList>
    </citation>
    <scope>NUCLEOTIDE SEQUENCE [LARGE SCALE GENOMIC DNA]</scope>
    <source>
        <strain evidence="3">DB21MT 5</strain>
    </source>
</reference>
<dbReference type="InterPro" id="IPR014043">
    <property type="entry name" value="Acyl_transferase_dom"/>
</dbReference>
<dbReference type="Gene3D" id="3.40.366.10">
    <property type="entry name" value="Malonyl-Coenzyme A Acyl Carrier Protein, domain 2"/>
    <property type="match status" value="2"/>
</dbReference>
<dbReference type="InterPro" id="IPR014181">
    <property type="entry name" value="Omega3_polyunsat_FA_synth-like"/>
</dbReference>
<evidence type="ECO:0000313" key="3">
    <source>
        <dbReference type="Proteomes" id="UP000250163"/>
    </source>
</evidence>
<dbReference type="InterPro" id="IPR016039">
    <property type="entry name" value="Thiolase-like"/>
</dbReference>
<dbReference type="Gene3D" id="3.40.47.10">
    <property type="match status" value="1"/>
</dbReference>
<dbReference type="Proteomes" id="UP000250163">
    <property type="component" value="Chromosome MORIYA"/>
</dbReference>